<dbReference type="AlphaFoldDB" id="A0AAD6Z1T6"/>
<dbReference type="Proteomes" id="UP001218218">
    <property type="component" value="Unassembled WGS sequence"/>
</dbReference>
<gene>
    <name evidence="1" type="ORF">DFH08DRAFT_903767</name>
</gene>
<proteinExistence type="predicted"/>
<organism evidence="1 2">
    <name type="scientific">Mycena albidolilacea</name>
    <dbReference type="NCBI Taxonomy" id="1033008"/>
    <lineage>
        <taxon>Eukaryota</taxon>
        <taxon>Fungi</taxon>
        <taxon>Dikarya</taxon>
        <taxon>Basidiomycota</taxon>
        <taxon>Agaricomycotina</taxon>
        <taxon>Agaricomycetes</taxon>
        <taxon>Agaricomycetidae</taxon>
        <taxon>Agaricales</taxon>
        <taxon>Marasmiineae</taxon>
        <taxon>Mycenaceae</taxon>
        <taxon>Mycena</taxon>
    </lineage>
</organism>
<reference evidence="1" key="1">
    <citation type="submission" date="2023-03" db="EMBL/GenBank/DDBJ databases">
        <title>Massive genome expansion in bonnet fungi (Mycena s.s.) driven by repeated elements and novel gene families across ecological guilds.</title>
        <authorList>
            <consortium name="Lawrence Berkeley National Laboratory"/>
            <person name="Harder C.B."/>
            <person name="Miyauchi S."/>
            <person name="Viragh M."/>
            <person name="Kuo A."/>
            <person name="Thoen E."/>
            <person name="Andreopoulos B."/>
            <person name="Lu D."/>
            <person name="Skrede I."/>
            <person name="Drula E."/>
            <person name="Henrissat B."/>
            <person name="Morin E."/>
            <person name="Kohler A."/>
            <person name="Barry K."/>
            <person name="LaButti K."/>
            <person name="Morin E."/>
            <person name="Salamov A."/>
            <person name="Lipzen A."/>
            <person name="Mereny Z."/>
            <person name="Hegedus B."/>
            <person name="Baldrian P."/>
            <person name="Stursova M."/>
            <person name="Weitz H."/>
            <person name="Taylor A."/>
            <person name="Grigoriev I.V."/>
            <person name="Nagy L.G."/>
            <person name="Martin F."/>
            <person name="Kauserud H."/>
        </authorList>
    </citation>
    <scope>NUCLEOTIDE SEQUENCE</scope>
    <source>
        <strain evidence="1">CBHHK002</strain>
    </source>
</reference>
<feature type="non-terminal residue" evidence="1">
    <location>
        <position position="199"/>
    </location>
</feature>
<evidence type="ECO:0000313" key="2">
    <source>
        <dbReference type="Proteomes" id="UP001218218"/>
    </source>
</evidence>
<sequence length="199" mass="22220">MSLRVAGHNALLAGQMLDSLTLPSLEMFAYFSYDDNPSPVWPSDSFLALADRSRFSENLVRLEMRALVTDAELLCCLPLLPRLEDLVVFDSPSHIVITDTLLQALVCASSAPPLVPRLDYLSLSSVLGFTDSVLVDVVTSRVEHFTMFYRPDSVFQAEVWWYVARQREMSSETLAKLSELVLEGGLDFESGPDAEEGYY</sequence>
<protein>
    <submittedName>
        <fullName evidence="1">Uncharacterized protein</fullName>
    </submittedName>
</protein>
<keyword evidence="2" id="KW-1185">Reference proteome</keyword>
<evidence type="ECO:0000313" key="1">
    <source>
        <dbReference type="EMBL" id="KAJ7303620.1"/>
    </source>
</evidence>
<accession>A0AAD6Z1T6</accession>
<name>A0AAD6Z1T6_9AGAR</name>
<comment type="caution">
    <text evidence="1">The sequence shown here is derived from an EMBL/GenBank/DDBJ whole genome shotgun (WGS) entry which is preliminary data.</text>
</comment>
<dbReference type="EMBL" id="JARIHO010000104">
    <property type="protein sequence ID" value="KAJ7303620.1"/>
    <property type="molecule type" value="Genomic_DNA"/>
</dbReference>